<dbReference type="OrthoDB" id="9816070at2"/>
<organism evidence="3 4">
    <name type="scientific">Brenneria goodwinii</name>
    <dbReference type="NCBI Taxonomy" id="1109412"/>
    <lineage>
        <taxon>Bacteria</taxon>
        <taxon>Pseudomonadati</taxon>
        <taxon>Pseudomonadota</taxon>
        <taxon>Gammaproteobacteria</taxon>
        <taxon>Enterobacterales</taxon>
        <taxon>Pectobacteriaceae</taxon>
        <taxon>Brenneria</taxon>
    </lineage>
</organism>
<reference evidence="4" key="1">
    <citation type="submission" date="2015-01" db="EMBL/GenBank/DDBJ databases">
        <authorList>
            <person name="Paterson Steve"/>
        </authorList>
    </citation>
    <scope>NUCLEOTIDE SEQUENCE [LARGE SCALE GENOMIC DNA]</scope>
    <source>
        <strain evidence="4">OBR1</strain>
    </source>
</reference>
<evidence type="ECO:0000313" key="3">
    <source>
        <dbReference type="EMBL" id="CPR14363.1"/>
    </source>
</evidence>
<dbReference type="Proteomes" id="UP000044377">
    <property type="component" value="Unassembled WGS sequence"/>
</dbReference>
<dbReference type="InterPro" id="IPR013097">
    <property type="entry name" value="Dabb"/>
</dbReference>
<dbReference type="EMBL" id="CGIG01000001">
    <property type="protein sequence ID" value="CPR14363.1"/>
    <property type="molecule type" value="Genomic_DNA"/>
</dbReference>
<feature type="domain" description="Stress-response A/B barrel" evidence="2">
    <location>
        <begin position="2"/>
        <end position="96"/>
    </location>
</feature>
<dbReference type="InterPro" id="IPR011008">
    <property type="entry name" value="Dimeric_a/b-barrel"/>
</dbReference>
<name>A0A0G4JR44_9GAMM</name>
<dbReference type="Pfam" id="PF07876">
    <property type="entry name" value="Dabb"/>
    <property type="match status" value="1"/>
</dbReference>
<protein>
    <submittedName>
        <fullName evidence="3">Stress responsive alpha-beta barrel domain protein Dabb</fullName>
    </submittedName>
</protein>
<gene>
    <name evidence="3" type="ORF">BN1221_00770c</name>
</gene>
<dbReference type="SMART" id="SM00886">
    <property type="entry name" value="Dabb"/>
    <property type="match status" value="1"/>
</dbReference>
<evidence type="ECO:0000256" key="1">
    <source>
        <dbReference type="ARBA" id="ARBA00011738"/>
    </source>
</evidence>
<dbReference type="SUPFAM" id="SSF54909">
    <property type="entry name" value="Dimeric alpha+beta barrel"/>
    <property type="match status" value="1"/>
</dbReference>
<dbReference type="AlphaFoldDB" id="A0A0G4JR44"/>
<evidence type="ECO:0000259" key="2">
    <source>
        <dbReference type="PROSITE" id="PS51502"/>
    </source>
</evidence>
<dbReference type="PANTHER" id="PTHR33178">
    <property type="match status" value="1"/>
</dbReference>
<proteinExistence type="predicted"/>
<dbReference type="STRING" id="1109412.BN1221_00770c"/>
<dbReference type="RefSeq" id="WP_048636196.1">
    <property type="nucleotide sequence ID" value="NZ_CGIG01000001.1"/>
</dbReference>
<evidence type="ECO:0000313" key="4">
    <source>
        <dbReference type="Proteomes" id="UP000044377"/>
    </source>
</evidence>
<dbReference type="InterPro" id="IPR044662">
    <property type="entry name" value="HS1/DABB1-like"/>
</dbReference>
<dbReference type="PANTHER" id="PTHR33178:SF10">
    <property type="entry name" value="STRESS-RESPONSE A_B BARREL DOMAIN-CONTAINING PROTEIN"/>
    <property type="match status" value="1"/>
</dbReference>
<dbReference type="PROSITE" id="PS51502">
    <property type="entry name" value="S_R_A_B_BARREL"/>
    <property type="match status" value="1"/>
</dbReference>
<sequence length="107" mass="12175">MIRHILLITFTAQASAAEIEQVKTAFLQMSENIEGVQAVEWGYNDSPEGKNAGFTHCVMMTFRDEQARQRYLPHPKHDELKAIFRPVLSDIIVLDYPVLSDNSRVQG</sequence>
<dbReference type="Gene3D" id="3.30.70.100">
    <property type="match status" value="1"/>
</dbReference>
<comment type="subunit">
    <text evidence="1">Homodimer.</text>
</comment>
<keyword evidence="4" id="KW-1185">Reference proteome</keyword>
<accession>A0A0G4JR44</accession>